<feature type="compositionally biased region" description="Low complexity" evidence="7">
    <location>
        <begin position="40"/>
        <end position="53"/>
    </location>
</feature>
<accession>A0AAN7YEM9</accession>
<protein>
    <submittedName>
        <fullName evidence="9">Small ribosomal subunit biogenesis</fullName>
    </submittedName>
</protein>
<dbReference type="SUPFAM" id="SSF64268">
    <property type="entry name" value="PX domain"/>
    <property type="match status" value="1"/>
</dbReference>
<dbReference type="InterPro" id="IPR015943">
    <property type="entry name" value="WD40/YVTN_repeat-like_dom_sf"/>
</dbReference>
<organism evidence="9 10">
    <name type="scientific">Lithohypha guttulata</name>
    <dbReference type="NCBI Taxonomy" id="1690604"/>
    <lineage>
        <taxon>Eukaryota</taxon>
        <taxon>Fungi</taxon>
        <taxon>Dikarya</taxon>
        <taxon>Ascomycota</taxon>
        <taxon>Pezizomycotina</taxon>
        <taxon>Eurotiomycetes</taxon>
        <taxon>Chaetothyriomycetidae</taxon>
        <taxon>Chaetothyriales</taxon>
        <taxon>Trichomeriaceae</taxon>
        <taxon>Lithohypha</taxon>
    </lineage>
</organism>
<dbReference type="GO" id="GO:0030686">
    <property type="term" value="C:90S preribosome"/>
    <property type="evidence" value="ECO:0007669"/>
    <property type="project" value="TreeGrafter"/>
</dbReference>
<evidence type="ECO:0000256" key="3">
    <source>
        <dbReference type="ARBA" id="ARBA00022574"/>
    </source>
</evidence>
<comment type="caution">
    <text evidence="9">The sequence shown here is derived from an EMBL/GenBank/DDBJ whole genome shotgun (WGS) entry which is preliminary data.</text>
</comment>
<dbReference type="Pfam" id="PF23097">
    <property type="entry name" value="NOL10_2nd"/>
    <property type="match status" value="1"/>
</dbReference>
<feature type="compositionally biased region" description="Basic and acidic residues" evidence="7">
    <location>
        <begin position="740"/>
        <end position="753"/>
    </location>
</feature>
<dbReference type="GO" id="GO:0032040">
    <property type="term" value="C:small-subunit processome"/>
    <property type="evidence" value="ECO:0007669"/>
    <property type="project" value="TreeGrafter"/>
</dbReference>
<proteinExistence type="inferred from homology"/>
<reference evidence="9 10" key="1">
    <citation type="submission" date="2023-08" db="EMBL/GenBank/DDBJ databases">
        <title>Black Yeasts Isolated from many extreme environments.</title>
        <authorList>
            <person name="Coleine C."/>
            <person name="Stajich J.E."/>
            <person name="Selbmann L."/>
        </authorList>
    </citation>
    <scope>NUCLEOTIDE SEQUENCE [LARGE SCALE GENOMIC DNA]</scope>
    <source>
        <strain evidence="9 10">CCFEE 5910</strain>
    </source>
</reference>
<comment type="similarity">
    <text evidence="2">Belongs to the WD repeat NOL10/ENP2 family.</text>
</comment>
<dbReference type="SUPFAM" id="SSF50978">
    <property type="entry name" value="WD40 repeat-like"/>
    <property type="match status" value="1"/>
</dbReference>
<evidence type="ECO:0000313" key="10">
    <source>
        <dbReference type="Proteomes" id="UP001309876"/>
    </source>
</evidence>
<feature type="region of interest" description="Disordered" evidence="7">
    <location>
        <begin position="1589"/>
        <end position="1728"/>
    </location>
</feature>
<feature type="coiled-coil region" evidence="6">
    <location>
        <begin position="384"/>
        <end position="418"/>
    </location>
</feature>
<evidence type="ECO:0000313" key="9">
    <source>
        <dbReference type="EMBL" id="KAK5083524.1"/>
    </source>
</evidence>
<feature type="compositionally biased region" description="Low complexity" evidence="7">
    <location>
        <begin position="719"/>
        <end position="730"/>
    </location>
</feature>
<dbReference type="GO" id="GO:0035091">
    <property type="term" value="F:phosphatidylinositol binding"/>
    <property type="evidence" value="ECO:0007669"/>
    <property type="project" value="InterPro"/>
</dbReference>
<evidence type="ECO:0000256" key="4">
    <source>
        <dbReference type="ARBA" id="ARBA00022737"/>
    </source>
</evidence>
<dbReference type="Pfam" id="PF08159">
    <property type="entry name" value="NUC153"/>
    <property type="match status" value="1"/>
</dbReference>
<evidence type="ECO:0000256" key="7">
    <source>
        <dbReference type="SAM" id="MobiDB-lite"/>
    </source>
</evidence>
<feature type="region of interest" description="Disordered" evidence="7">
    <location>
        <begin position="708"/>
        <end position="871"/>
    </location>
</feature>
<dbReference type="Pfam" id="PF02194">
    <property type="entry name" value="PXA"/>
    <property type="match status" value="1"/>
</dbReference>
<evidence type="ECO:0000256" key="2">
    <source>
        <dbReference type="ARBA" id="ARBA00005264"/>
    </source>
</evidence>
<dbReference type="PANTHER" id="PTHR14927:SF0">
    <property type="entry name" value="NUCLEOLAR PROTEIN 10"/>
    <property type="match status" value="1"/>
</dbReference>
<dbReference type="EMBL" id="JAVRRJ010000006">
    <property type="protein sequence ID" value="KAK5083524.1"/>
    <property type="molecule type" value="Genomic_DNA"/>
</dbReference>
<dbReference type="InterPro" id="IPR036871">
    <property type="entry name" value="PX_dom_sf"/>
</dbReference>
<evidence type="ECO:0000256" key="5">
    <source>
        <dbReference type="ARBA" id="ARBA00023242"/>
    </source>
</evidence>
<evidence type="ECO:0000259" key="8">
    <source>
        <dbReference type="PROSITE" id="PS51207"/>
    </source>
</evidence>
<dbReference type="Gene3D" id="2.130.10.10">
    <property type="entry name" value="YVTN repeat-like/Quinoprotein amine dehydrogenase"/>
    <property type="match status" value="1"/>
</dbReference>
<dbReference type="GO" id="GO:0000462">
    <property type="term" value="P:maturation of SSU-rRNA from tricistronic rRNA transcript (SSU-rRNA, 5.8S rRNA, LSU-rRNA)"/>
    <property type="evidence" value="ECO:0007669"/>
    <property type="project" value="TreeGrafter"/>
</dbReference>
<keyword evidence="4" id="KW-0677">Repeat</keyword>
<dbReference type="PROSITE" id="PS51207">
    <property type="entry name" value="PXA"/>
    <property type="match status" value="1"/>
</dbReference>
<feature type="region of interest" description="Disordered" evidence="7">
    <location>
        <begin position="1"/>
        <end position="54"/>
    </location>
</feature>
<evidence type="ECO:0000256" key="1">
    <source>
        <dbReference type="ARBA" id="ARBA00004604"/>
    </source>
</evidence>
<dbReference type="InterPro" id="IPR040382">
    <property type="entry name" value="NOL10/Enp2"/>
</dbReference>
<evidence type="ECO:0000256" key="6">
    <source>
        <dbReference type="SAM" id="Coils"/>
    </source>
</evidence>
<dbReference type="Pfam" id="PF23098">
    <property type="entry name" value="Beta-prop_NOL10_N"/>
    <property type="match status" value="1"/>
</dbReference>
<dbReference type="Proteomes" id="UP001309876">
    <property type="component" value="Unassembled WGS sequence"/>
</dbReference>
<keyword evidence="5" id="KW-0539">Nucleus</keyword>
<dbReference type="Gene3D" id="3.30.1520.10">
    <property type="entry name" value="Phox-like domain"/>
    <property type="match status" value="1"/>
</dbReference>
<dbReference type="InterPro" id="IPR056551">
    <property type="entry name" value="Beta-prop_NOL10_N"/>
</dbReference>
<dbReference type="SMART" id="SM00313">
    <property type="entry name" value="PXA"/>
    <property type="match status" value="1"/>
</dbReference>
<dbReference type="CDD" id="cd06093">
    <property type="entry name" value="PX_domain"/>
    <property type="match status" value="1"/>
</dbReference>
<feature type="domain" description="PXA" evidence="8">
    <location>
        <begin position="173"/>
        <end position="353"/>
    </location>
</feature>
<feature type="compositionally biased region" description="Polar residues" evidence="7">
    <location>
        <begin position="754"/>
        <end position="785"/>
    </location>
</feature>
<dbReference type="InterPro" id="IPR056550">
    <property type="entry name" value="NOL10_2nd"/>
</dbReference>
<keyword evidence="6" id="KW-0175">Coiled coil</keyword>
<sequence length="1728" mass="190801">MSTQDSSDDACGRSESVLTEKPTVEHDVSEPAAANSVNIPASPTSTNPLPTTSDRVRSLTNDILHFIGNASNETLGACAVGLAASTYLVLGRLGLVLIGTFGGIILGSTWNHDTIAEGKDATKSGQRKRELGIEVAKRALDLRSQDRQGEERTPQEKIEASTSQEILDFSQYPSQTAAALTSFSDAVIQDYVKYWYSPILPTDRSFPTDCQQILIAFINSFSNHVSRKRAADPFLDFIANSTSVIIVFLQELALALKASQRAEAEEALTTYLQFQPDSNLANVLNKEQQKRKLHIVADDILQNFLDSKTYNCLPARTFLSEILAGLILDGTLISCSRPEWINEWIVYLLEDNEPALLDAIDAGVTELERNAKVADAPVEDVAQKAQHKRRVSRAEQAMQDAMMEAQRINEMIAQDEARKRQAFPTMDSEDALSTTTTTDTGVATPISSDEEPQSRPTRAVSNPMVFDNEGNAIPSVAPSPAKPVRLQSTFTDFDQLEQLQSPIPVQPTSQAPSRTESMIAIPLTLHNASINIIELGMDNPQVVMRQRPDGDMMVQIEPASSRFPGWIVTRQFATFEPLHETLRRIANISGASEFNIEYPELPSWRGQKRELLIHELERYLRTALKFERLAESEAMKRFLEKETGLDKIPSSQKNVFIQAGNGLENVGKGFVNVLGQGGKGLQAGGKVFQTGGKAVLGGVTGVFGTVASGLAGPKRPGLSTNNSSSSVTRSQQPLAMSARQSHDSSRQSTDHTSARRQSPQLSMSVRSSMEQSRASQDLATSTSPQPDMETMNLPPPPDMMTDEYEAASISSPTRQRPNRQIAPQPSPSSSTMRASTSETQIAPKTPSMPTDTGSAPPRTKPRTQDIPISDEETRMTVELMFALITELLSLSSAWTFRLSLLTAAKSYLLRPNNPQLKSIRTLLQESLIDANTSDAGIAAHIRKLRENALPTEEELKEWPKEPSEEEKEKLRVKARKLLVERGMPQALTTVVGIAASGEALGKVFDCLQNRDVARVYTVAGSSAAGNIPEWVKNKKRKKGHDYANHIELLQDFEFEEASQCIRISEDGEWAMSTGTYKPQIHTHYLPNLALSFARHTDTINKTFLFLSSDYSKSVHLQEDRSIEFHTPGGCHYKLRIPRYGRDLIYDRSSTELYVPAVGVNANGMGEVFRINLELGRFMNEFEIDVGGDDMTSAGGGALQGGIGVGGVNTGAVAEASHGLLAFGTTLGTVEYWDPRVRTRVASVTLPIEFGTRPEVTAIDFHRSGIRNAVGTSSGLIYLYDLRSPVPTLKKDQGYDYPIQHVQFLTSNSSTRSTHSEPKVLSGDKRILKIWEERDGTPWTSVEPEVDINCVAWCPDSGMILTANEGKQQHAFLIPQLGPAPKWCAFLDNVVEEMADDPNDPNAYSAGSRRTGEVYDNFKFLTTAQLRTLNLDHLVGKTNLLRPYMHGFFVAQKLYEEARLIANPTTYEEERSKRVQEKIEKERESRIRGQKKVTAKVNRKLAERILEREAANERKRAQKVLAQGGDEKAVVPETVVSDEKGLLADSRFAQMFEQDEFMVDEASREFQAINPSTKVVPRSNLDHERGLTAVEEDMIDEVPGSDEDSDAEDFSFRKQNGRAERVSTADYKRRPEKKKSKQKGGGLSMQVSSSKAGSRAAGRQQQDRSFGDRAANFRPDTREKRSGGVGVVGEKTISFAPASKKKARPDFDSGRSVQRGDRRSASKNQFRGM</sequence>
<gene>
    <name evidence="9" type="primary">ENP2</name>
    <name evidence="9" type="ORF">LTR05_006026</name>
</gene>
<name>A0AAN7YEM9_9EURO</name>
<dbReference type="PANTHER" id="PTHR14927">
    <property type="entry name" value="NUCLEOLAR PROTEIN 10"/>
    <property type="match status" value="1"/>
</dbReference>
<dbReference type="InterPro" id="IPR036322">
    <property type="entry name" value="WD40_repeat_dom_sf"/>
</dbReference>
<feature type="compositionally biased region" description="Low complexity" evidence="7">
    <location>
        <begin position="827"/>
        <end position="839"/>
    </location>
</feature>
<keyword evidence="10" id="KW-1185">Reference proteome</keyword>
<feature type="compositionally biased region" description="Acidic residues" evidence="7">
    <location>
        <begin position="1589"/>
        <end position="1608"/>
    </location>
</feature>
<dbReference type="InterPro" id="IPR013937">
    <property type="entry name" value="Sorting_nexin_C"/>
</dbReference>
<feature type="compositionally biased region" description="Basic and acidic residues" evidence="7">
    <location>
        <begin position="1703"/>
        <end position="1719"/>
    </location>
</feature>
<comment type="subcellular location">
    <subcellularLocation>
        <location evidence="1">Nucleus</location>
        <location evidence="1">Nucleolus</location>
    </subcellularLocation>
</comment>
<feature type="compositionally biased region" description="Low complexity" evidence="7">
    <location>
        <begin position="1647"/>
        <end position="1658"/>
    </location>
</feature>
<keyword evidence="3" id="KW-0853">WD repeat</keyword>
<dbReference type="Pfam" id="PF08628">
    <property type="entry name" value="Nexin_C"/>
    <property type="match status" value="1"/>
</dbReference>
<feature type="compositionally biased region" description="Basic and acidic residues" evidence="7">
    <location>
        <begin position="1616"/>
        <end position="1628"/>
    </location>
</feature>
<feature type="region of interest" description="Disordered" evidence="7">
    <location>
        <begin position="419"/>
        <end position="458"/>
    </location>
</feature>
<dbReference type="InterPro" id="IPR003114">
    <property type="entry name" value="Phox_assoc"/>
</dbReference>
<dbReference type="InterPro" id="IPR012580">
    <property type="entry name" value="NUC153"/>
</dbReference>